<organism evidence="1 2">
    <name type="scientific">Pisum sativum</name>
    <name type="common">Garden pea</name>
    <name type="synonym">Lathyrus oleraceus</name>
    <dbReference type="NCBI Taxonomy" id="3888"/>
    <lineage>
        <taxon>Eukaryota</taxon>
        <taxon>Viridiplantae</taxon>
        <taxon>Streptophyta</taxon>
        <taxon>Embryophyta</taxon>
        <taxon>Tracheophyta</taxon>
        <taxon>Spermatophyta</taxon>
        <taxon>Magnoliopsida</taxon>
        <taxon>eudicotyledons</taxon>
        <taxon>Gunneridae</taxon>
        <taxon>Pentapetalae</taxon>
        <taxon>rosids</taxon>
        <taxon>fabids</taxon>
        <taxon>Fabales</taxon>
        <taxon>Fabaceae</taxon>
        <taxon>Papilionoideae</taxon>
        <taxon>50 kb inversion clade</taxon>
        <taxon>NPAAA clade</taxon>
        <taxon>Hologalegina</taxon>
        <taxon>IRL clade</taxon>
        <taxon>Fabeae</taxon>
        <taxon>Lathyrus</taxon>
    </lineage>
</organism>
<protein>
    <submittedName>
        <fullName evidence="1">Uncharacterized protein</fullName>
    </submittedName>
</protein>
<evidence type="ECO:0000313" key="2">
    <source>
        <dbReference type="Proteomes" id="UP001058974"/>
    </source>
</evidence>
<dbReference type="Gramene" id="Psat05G0066200-T1">
    <property type="protein sequence ID" value="KAI5403163.1"/>
    <property type="gene ID" value="KIW84_050662"/>
</dbReference>
<evidence type="ECO:0000313" key="1">
    <source>
        <dbReference type="EMBL" id="KAI5403163.1"/>
    </source>
</evidence>
<comment type="caution">
    <text evidence="1">The sequence shown here is derived from an EMBL/GenBank/DDBJ whole genome shotgun (WGS) entry which is preliminary data.</text>
</comment>
<keyword evidence="2" id="KW-1185">Reference proteome</keyword>
<proteinExistence type="predicted"/>
<gene>
    <name evidence="1" type="ORF">KIW84_050662</name>
</gene>
<reference evidence="1 2" key="1">
    <citation type="journal article" date="2022" name="Nat. Genet.">
        <title>Improved pea reference genome and pan-genome highlight genomic features and evolutionary characteristics.</title>
        <authorList>
            <person name="Yang T."/>
            <person name="Liu R."/>
            <person name="Luo Y."/>
            <person name="Hu S."/>
            <person name="Wang D."/>
            <person name="Wang C."/>
            <person name="Pandey M.K."/>
            <person name="Ge S."/>
            <person name="Xu Q."/>
            <person name="Li N."/>
            <person name="Li G."/>
            <person name="Huang Y."/>
            <person name="Saxena R.K."/>
            <person name="Ji Y."/>
            <person name="Li M."/>
            <person name="Yan X."/>
            <person name="He Y."/>
            <person name="Liu Y."/>
            <person name="Wang X."/>
            <person name="Xiang C."/>
            <person name="Varshney R.K."/>
            <person name="Ding H."/>
            <person name="Gao S."/>
            <person name="Zong X."/>
        </authorList>
    </citation>
    <scope>NUCLEOTIDE SEQUENCE [LARGE SCALE GENOMIC DNA]</scope>
    <source>
        <strain evidence="1 2">cv. Zhongwan 6</strain>
    </source>
</reference>
<name>A0A9D5ACR0_PEA</name>
<dbReference type="AlphaFoldDB" id="A0A9D5ACR0"/>
<dbReference type="Proteomes" id="UP001058974">
    <property type="component" value="Chromosome 5"/>
</dbReference>
<sequence>MPNPENPGVASAIEREELSTIFLEFLNLFGDVQSIKRDKTKVSRAYFAQSPAHSVTGAYPNAPNQWTNYGVQPQTWPATTQGQHWPAGYTQPASYGAYTGYGGNYANPQLPAPVPQSTAYGAYPPAYPAQALPQQNYAQPAASQTQTLQQILKLLEHARTSQLENKQELNLEHIKESPASTRAAGLVHPTVDIGNRLSEEEWKEIFLCLKDAAT</sequence>
<accession>A0A9D5ACR0</accession>
<dbReference type="EMBL" id="JAMSHJ010000005">
    <property type="protein sequence ID" value="KAI5403163.1"/>
    <property type="molecule type" value="Genomic_DNA"/>
</dbReference>